<protein>
    <submittedName>
        <fullName evidence="1">Uncharacterized protein</fullName>
    </submittedName>
</protein>
<keyword evidence="2" id="KW-1185">Reference proteome</keyword>
<accession>A0ACC2RDJ2</accession>
<sequence>MVEDNKNEAGHSEDCIAATMLTGARFALAGFVISAYKNATQIHNAGAFGVFTRTGGDIGYLGVSGLAYQGVACLSESVRGKDDYWNSAIGGAAAGAIIGSRSLRLSPVISTSLAGFFGMALFGVTGSSIYGRYQGETAEQRIQRRKEFFLSADESEQRRHDRLKHIELTKNYLPPAERA</sequence>
<proteinExistence type="predicted"/>
<evidence type="ECO:0000313" key="1">
    <source>
        <dbReference type="EMBL" id="KAJ9048134.1"/>
    </source>
</evidence>
<organism evidence="1 2">
    <name type="scientific">Entomophthora muscae</name>
    <dbReference type="NCBI Taxonomy" id="34485"/>
    <lineage>
        <taxon>Eukaryota</taxon>
        <taxon>Fungi</taxon>
        <taxon>Fungi incertae sedis</taxon>
        <taxon>Zoopagomycota</taxon>
        <taxon>Entomophthoromycotina</taxon>
        <taxon>Entomophthoromycetes</taxon>
        <taxon>Entomophthorales</taxon>
        <taxon>Entomophthoraceae</taxon>
        <taxon>Entomophthora</taxon>
    </lineage>
</organism>
<reference evidence="1" key="1">
    <citation type="submission" date="2022-04" db="EMBL/GenBank/DDBJ databases">
        <title>Genome of the entomopathogenic fungus Entomophthora muscae.</title>
        <authorList>
            <person name="Elya C."/>
            <person name="Lovett B.R."/>
            <person name="Lee E."/>
            <person name="Macias A.M."/>
            <person name="Hajek A.E."/>
            <person name="De Bivort B.L."/>
            <person name="Kasson M.T."/>
            <person name="De Fine Licht H.H."/>
            <person name="Stajich J.E."/>
        </authorList>
    </citation>
    <scope>NUCLEOTIDE SEQUENCE</scope>
    <source>
        <strain evidence="1">Berkeley</strain>
    </source>
</reference>
<dbReference type="EMBL" id="QTSX02007550">
    <property type="protein sequence ID" value="KAJ9048134.1"/>
    <property type="molecule type" value="Genomic_DNA"/>
</dbReference>
<evidence type="ECO:0000313" key="2">
    <source>
        <dbReference type="Proteomes" id="UP001165960"/>
    </source>
</evidence>
<name>A0ACC2RDJ2_9FUNG</name>
<dbReference type="Proteomes" id="UP001165960">
    <property type="component" value="Unassembled WGS sequence"/>
</dbReference>
<comment type="caution">
    <text evidence="1">The sequence shown here is derived from an EMBL/GenBank/DDBJ whole genome shotgun (WGS) entry which is preliminary data.</text>
</comment>
<gene>
    <name evidence="1" type="ORF">DSO57_1038085</name>
</gene>